<keyword evidence="3" id="KW-1185">Reference proteome</keyword>
<dbReference type="InterPro" id="IPR027396">
    <property type="entry name" value="DsrEFH-like"/>
</dbReference>
<evidence type="ECO:0008006" key="4">
    <source>
        <dbReference type="Google" id="ProtNLM"/>
    </source>
</evidence>
<dbReference type="PANTHER" id="PTHR37691">
    <property type="entry name" value="BLR3518 PROTEIN"/>
    <property type="match status" value="1"/>
</dbReference>
<dbReference type="EMBL" id="JAAXKX010000014">
    <property type="protein sequence ID" value="NKN33658.1"/>
    <property type="molecule type" value="Genomic_DNA"/>
</dbReference>
<evidence type="ECO:0000313" key="2">
    <source>
        <dbReference type="EMBL" id="NKN33658.1"/>
    </source>
</evidence>
<protein>
    <recommendedName>
        <fullName evidence="4">Intracellular sulfur oxidation DsrE/DsrF family protein</fullName>
    </recommendedName>
</protein>
<sequence>MHATRLTFALLSASIATGTLAEEAPLDVVYHVSETDKVAFVLNNMQNHIDGVGGPDQVNLVLVAHGPAIRALDEIETTDRIRDAIERLRAQGVALEICGNTLEGYGYGLEDLVQGFSIVEQGGVTRIAELQSRGYVYLRP</sequence>
<dbReference type="Pfam" id="PF02635">
    <property type="entry name" value="DsrE"/>
    <property type="match status" value="1"/>
</dbReference>
<evidence type="ECO:0000256" key="1">
    <source>
        <dbReference type="SAM" id="SignalP"/>
    </source>
</evidence>
<organism evidence="2 3">
    <name type="scientific">Marichromatium bheemlicum</name>
    <dbReference type="NCBI Taxonomy" id="365339"/>
    <lineage>
        <taxon>Bacteria</taxon>
        <taxon>Pseudomonadati</taxon>
        <taxon>Pseudomonadota</taxon>
        <taxon>Gammaproteobacteria</taxon>
        <taxon>Chromatiales</taxon>
        <taxon>Chromatiaceae</taxon>
        <taxon>Marichromatium</taxon>
    </lineage>
</organism>
<dbReference type="Proteomes" id="UP000740754">
    <property type="component" value="Unassembled WGS sequence"/>
</dbReference>
<reference evidence="2 3" key="1">
    <citation type="submission" date="2020-04" db="EMBL/GenBank/DDBJ databases">
        <title>Draft Whole-Genome sequence of Marichromatium bheemlicum DSM 18632, type strain.</title>
        <authorList>
            <person name="Kyndt J.A."/>
            <person name="Meyer T.E."/>
        </authorList>
    </citation>
    <scope>NUCLEOTIDE SEQUENCE [LARGE SCALE GENOMIC DNA]</scope>
    <source>
        <strain evidence="2 3">DSM 18632</strain>
    </source>
</reference>
<dbReference type="SUPFAM" id="SSF75169">
    <property type="entry name" value="DsrEFH-like"/>
    <property type="match status" value="1"/>
</dbReference>
<proteinExistence type="predicted"/>
<dbReference type="InterPro" id="IPR003787">
    <property type="entry name" value="Sulphur_relay_DsrE/F-like"/>
</dbReference>
<feature type="chain" id="PRO_5045578849" description="Intracellular sulfur oxidation DsrE/DsrF family protein" evidence="1">
    <location>
        <begin position="22"/>
        <end position="140"/>
    </location>
</feature>
<comment type="caution">
    <text evidence="2">The sequence shown here is derived from an EMBL/GenBank/DDBJ whole genome shotgun (WGS) entry which is preliminary data.</text>
</comment>
<name>A0ABX1I7W9_9GAMM</name>
<dbReference type="Gene3D" id="3.40.1260.10">
    <property type="entry name" value="DsrEFH-like"/>
    <property type="match status" value="1"/>
</dbReference>
<feature type="signal peptide" evidence="1">
    <location>
        <begin position="1"/>
        <end position="21"/>
    </location>
</feature>
<keyword evidence="1" id="KW-0732">Signal</keyword>
<accession>A0ABX1I7W9</accession>
<dbReference type="PANTHER" id="PTHR37691:SF1">
    <property type="entry name" value="BLR3518 PROTEIN"/>
    <property type="match status" value="1"/>
</dbReference>
<dbReference type="RefSeq" id="WP_168669428.1">
    <property type="nucleotide sequence ID" value="NZ_JAAXKX010000014.1"/>
</dbReference>
<gene>
    <name evidence="2" type="ORF">HF203_10525</name>
</gene>
<evidence type="ECO:0000313" key="3">
    <source>
        <dbReference type="Proteomes" id="UP000740754"/>
    </source>
</evidence>